<dbReference type="PROSITE" id="PS51257">
    <property type="entry name" value="PROKAR_LIPOPROTEIN"/>
    <property type="match status" value="1"/>
</dbReference>
<reference evidence="3" key="2">
    <citation type="submission" date="2023-01" db="EMBL/GenBank/DDBJ databases">
        <authorList>
            <person name="Sun Q."/>
            <person name="Evtushenko L."/>
        </authorList>
    </citation>
    <scope>NUCLEOTIDE SEQUENCE</scope>
    <source>
        <strain evidence="3">VKM B-1513</strain>
    </source>
</reference>
<dbReference type="PANTHER" id="PTHR11731:SF193">
    <property type="entry name" value="DIPEPTIDYL PEPTIDASE 9"/>
    <property type="match status" value="1"/>
</dbReference>
<dbReference type="RefSeq" id="WP_271184948.1">
    <property type="nucleotide sequence ID" value="NZ_BSFE01000001.1"/>
</dbReference>
<name>A0A9W6MLY0_9PROT</name>
<keyword evidence="4" id="KW-1185">Reference proteome</keyword>
<evidence type="ECO:0000313" key="3">
    <source>
        <dbReference type="EMBL" id="GLK50547.1"/>
    </source>
</evidence>
<evidence type="ECO:0000259" key="1">
    <source>
        <dbReference type="Pfam" id="PF00326"/>
    </source>
</evidence>
<dbReference type="SUPFAM" id="SSF53474">
    <property type="entry name" value="alpha/beta-Hydrolases"/>
    <property type="match status" value="1"/>
</dbReference>
<dbReference type="AlphaFoldDB" id="A0A9W6MLY0"/>
<organism evidence="3 4">
    <name type="scientific">Maricaulis virginensis</name>
    <dbReference type="NCBI Taxonomy" id="144022"/>
    <lineage>
        <taxon>Bacteria</taxon>
        <taxon>Pseudomonadati</taxon>
        <taxon>Pseudomonadota</taxon>
        <taxon>Alphaproteobacteria</taxon>
        <taxon>Maricaulales</taxon>
        <taxon>Maricaulaceae</taxon>
        <taxon>Maricaulis</taxon>
    </lineage>
</organism>
<dbReference type="InterPro" id="IPR050278">
    <property type="entry name" value="Serine_Prot_S9B/DPPIV"/>
</dbReference>
<dbReference type="InterPro" id="IPR029058">
    <property type="entry name" value="AB_hydrolase_fold"/>
</dbReference>
<dbReference type="Gene3D" id="2.140.10.30">
    <property type="entry name" value="Dipeptidylpeptidase IV, N-terminal domain"/>
    <property type="match status" value="1"/>
</dbReference>
<dbReference type="SUPFAM" id="SSF82171">
    <property type="entry name" value="DPP6 N-terminal domain-like"/>
    <property type="match status" value="1"/>
</dbReference>
<dbReference type="GO" id="GO:0008239">
    <property type="term" value="F:dipeptidyl-peptidase activity"/>
    <property type="evidence" value="ECO:0007669"/>
    <property type="project" value="TreeGrafter"/>
</dbReference>
<dbReference type="InterPro" id="IPR001375">
    <property type="entry name" value="Peptidase_S9_cat"/>
</dbReference>
<accession>A0A9W6MLY0</accession>
<dbReference type="GO" id="GO:0008236">
    <property type="term" value="F:serine-type peptidase activity"/>
    <property type="evidence" value="ECO:0007669"/>
    <property type="project" value="InterPro"/>
</dbReference>
<feature type="domain" description="Peptidase S9 prolyl oligopeptidase catalytic" evidence="1">
    <location>
        <begin position="553"/>
        <end position="751"/>
    </location>
</feature>
<dbReference type="GO" id="GO:0006508">
    <property type="term" value="P:proteolysis"/>
    <property type="evidence" value="ECO:0007669"/>
    <property type="project" value="InterPro"/>
</dbReference>
<proteinExistence type="predicted"/>
<dbReference type="InterPro" id="IPR002469">
    <property type="entry name" value="Peptidase_S9B_N"/>
</dbReference>
<dbReference type="Pfam" id="PF00326">
    <property type="entry name" value="Peptidase_S9"/>
    <property type="match status" value="1"/>
</dbReference>
<dbReference type="PANTHER" id="PTHR11731">
    <property type="entry name" value="PROTEASE FAMILY S9B,C DIPEPTIDYL-PEPTIDASE IV-RELATED"/>
    <property type="match status" value="1"/>
</dbReference>
<dbReference type="Proteomes" id="UP001143486">
    <property type="component" value="Unassembled WGS sequence"/>
</dbReference>
<comment type="caution">
    <text evidence="3">The sequence shown here is derived from an EMBL/GenBank/DDBJ whole genome shotgun (WGS) entry which is preliminary data.</text>
</comment>
<sequence length="753" mass="84342">MKYRLIAATSVLLAACQPAQDDTAATQDAAPAAEPALSIERAFASPDLAGARPRSLTFSPDGSRVTFLRAKEEDASVLDLWAMDIDGGEPYRLVDARVLAPEEQELSEAARQLRERARISESGIVSYDWDSQGEAILVPLDGDVFRVDVESGEARRLMETPQYETDARISPQGNFVSFVRDQNLYLIDLETGEETALTTQGGGLVSWGMAEFVAQEELDRRTGYWWSPDERYLAIARVDESPVDNIERMEIATDGSAAVVDQRYPRAGTDNAIVELFILDRETGERRQVELAGTDDIYLARVNWASDSGTAYIQVLSRMQNELTILAADPATGEARDWLVETTDVWINLTNDFRALADGTVIWTSEDTPGGYRHIQHRAADGSLIAQVTAGDWLVNEVDAVDTENGVVYFTGWTETPLERHVYSVPLDGSADPVQITQGEGRWSATFASDAATFIGTYDDSDTPAQTALYSVDGERIRWIEENAVVEGHPYFDYAADHIVPQFGTLTAADGTTLYYQLYLPADFDPDRQYPAVQYLYGGPHSQQVHRGWQGVRPQLFAQRGYVYFTIDNRGAWNRGREFESHIQRRMGSVEVEDQLVGLDYLKSLDFVDADRVGIWGWSYGGYMTLMTTLQAPGAFAAGVSGAPVTDWTLYDTAYTERYMDHPDANFEGYQSSSVFAHLDNYETPLLLIHGMADDNVIFANSVRLYSEMQERRYPFEMMTYPGQRHGVRGEARQVHLWHTIFDYFDRKLKDGE</sequence>
<protein>
    <submittedName>
        <fullName evidence="3">Peptidase S9</fullName>
    </submittedName>
</protein>
<gene>
    <name evidence="3" type="ORF">GCM10017621_00550</name>
</gene>
<evidence type="ECO:0000259" key="2">
    <source>
        <dbReference type="Pfam" id="PF00930"/>
    </source>
</evidence>
<dbReference type="Gene3D" id="3.40.50.1820">
    <property type="entry name" value="alpha/beta hydrolase"/>
    <property type="match status" value="1"/>
</dbReference>
<dbReference type="EMBL" id="BSFE01000001">
    <property type="protein sequence ID" value="GLK50547.1"/>
    <property type="molecule type" value="Genomic_DNA"/>
</dbReference>
<feature type="domain" description="Dipeptidylpeptidase IV N-terminal" evidence="2">
    <location>
        <begin position="140"/>
        <end position="464"/>
    </location>
</feature>
<evidence type="ECO:0000313" key="4">
    <source>
        <dbReference type="Proteomes" id="UP001143486"/>
    </source>
</evidence>
<reference evidence="3" key="1">
    <citation type="journal article" date="2014" name="Int. J. Syst. Evol. Microbiol.">
        <title>Complete genome sequence of Corynebacterium casei LMG S-19264T (=DSM 44701T), isolated from a smear-ripened cheese.</title>
        <authorList>
            <consortium name="US DOE Joint Genome Institute (JGI-PGF)"/>
            <person name="Walter F."/>
            <person name="Albersmeier A."/>
            <person name="Kalinowski J."/>
            <person name="Ruckert C."/>
        </authorList>
    </citation>
    <scope>NUCLEOTIDE SEQUENCE</scope>
    <source>
        <strain evidence="3">VKM B-1513</strain>
    </source>
</reference>
<dbReference type="Pfam" id="PF00930">
    <property type="entry name" value="DPPIV_N"/>
    <property type="match status" value="1"/>
</dbReference>